<name>A0A0S4LR43_9BACT</name>
<dbReference type="STRING" id="1742973.COMA2_80159"/>
<dbReference type="Proteomes" id="UP000198736">
    <property type="component" value="Unassembled WGS sequence"/>
</dbReference>
<organism evidence="1 2">
    <name type="scientific">Candidatus Nitrospira nitrificans</name>
    <dbReference type="NCBI Taxonomy" id="1742973"/>
    <lineage>
        <taxon>Bacteria</taxon>
        <taxon>Pseudomonadati</taxon>
        <taxon>Nitrospirota</taxon>
        <taxon>Nitrospiria</taxon>
        <taxon>Nitrospirales</taxon>
        <taxon>Nitrospiraceae</taxon>
        <taxon>Nitrospira</taxon>
    </lineage>
</organism>
<protein>
    <submittedName>
        <fullName evidence="1">Uncharacterized protein</fullName>
    </submittedName>
</protein>
<reference evidence="2" key="1">
    <citation type="submission" date="2015-10" db="EMBL/GenBank/DDBJ databases">
        <authorList>
            <person name="Luecker S."/>
            <person name="Luecker S."/>
        </authorList>
    </citation>
    <scope>NUCLEOTIDE SEQUENCE [LARGE SCALE GENOMIC DNA]</scope>
</reference>
<proteinExistence type="predicted"/>
<evidence type="ECO:0000313" key="1">
    <source>
        <dbReference type="EMBL" id="CUS39743.1"/>
    </source>
</evidence>
<evidence type="ECO:0000313" key="2">
    <source>
        <dbReference type="Proteomes" id="UP000198736"/>
    </source>
</evidence>
<dbReference type="AlphaFoldDB" id="A0A0S4LR43"/>
<gene>
    <name evidence="1" type="ORF">COMA2_80159</name>
</gene>
<keyword evidence="2" id="KW-1185">Reference proteome</keyword>
<sequence length="63" mass="6950">MSSAGNVTGLSRSVFLSTRSHLAITTSKQVFPKIDSTRLPLIKAEINTYAKTRGVHRYRATLT</sequence>
<dbReference type="EMBL" id="CZPZ01000035">
    <property type="protein sequence ID" value="CUS39743.1"/>
    <property type="molecule type" value="Genomic_DNA"/>
</dbReference>
<accession>A0A0S4LR43</accession>